<dbReference type="InterPro" id="IPR041562">
    <property type="entry name" value="MCM_lid"/>
</dbReference>
<comment type="subcellular location">
    <subcellularLocation>
        <location evidence="1">Nucleus</location>
    </subcellularLocation>
</comment>
<reference evidence="19 20" key="1">
    <citation type="submission" date="2024-03" db="EMBL/GenBank/DDBJ databases">
        <title>Adaptation during the transition from Ophiocordyceps entomopathogen to insect associate is accompanied by gene loss and intensified selection.</title>
        <authorList>
            <person name="Ward C.M."/>
            <person name="Onetto C.A."/>
            <person name="Borneman A.R."/>
        </authorList>
    </citation>
    <scope>NUCLEOTIDE SEQUENCE [LARGE SCALE GENOMIC DNA]</scope>
    <source>
        <strain evidence="19">AWRI1</strain>
        <tissue evidence="19">Single Adult Female</tissue>
    </source>
</reference>
<keyword evidence="20" id="KW-1185">Reference proteome</keyword>
<dbReference type="Gene3D" id="3.40.50.300">
    <property type="entry name" value="P-loop containing nucleotide triphosphate hydrolases"/>
    <property type="match status" value="1"/>
</dbReference>
<dbReference type="GO" id="GO:0000724">
    <property type="term" value="P:double-strand break repair via homologous recombination"/>
    <property type="evidence" value="ECO:0007669"/>
    <property type="project" value="TreeGrafter"/>
</dbReference>
<keyword evidence="5 16" id="KW-0547">Nucleotide-binding</keyword>
<evidence type="ECO:0000256" key="13">
    <source>
        <dbReference type="ARBA" id="ARBA00041085"/>
    </source>
</evidence>
<feature type="compositionally biased region" description="Polar residues" evidence="17">
    <location>
        <begin position="827"/>
        <end position="896"/>
    </location>
</feature>
<dbReference type="InterPro" id="IPR012340">
    <property type="entry name" value="NA-bd_OB-fold"/>
</dbReference>
<dbReference type="PROSITE" id="PS50051">
    <property type="entry name" value="MCM_2"/>
    <property type="match status" value="1"/>
</dbReference>
<dbReference type="Pfam" id="PF17855">
    <property type="entry name" value="MCM_lid"/>
    <property type="match status" value="1"/>
</dbReference>
<dbReference type="SMART" id="SM00350">
    <property type="entry name" value="MCM"/>
    <property type="match status" value="1"/>
</dbReference>
<name>A0AAN9TJ22_9HEMI</name>
<dbReference type="PANTHER" id="PTHR11630">
    <property type="entry name" value="DNA REPLICATION LICENSING FACTOR MCM FAMILY MEMBER"/>
    <property type="match status" value="1"/>
</dbReference>
<evidence type="ECO:0000256" key="11">
    <source>
        <dbReference type="ARBA" id="ARBA00023204"/>
    </source>
</evidence>
<dbReference type="GO" id="GO:0042555">
    <property type="term" value="C:MCM complex"/>
    <property type="evidence" value="ECO:0007669"/>
    <property type="project" value="TreeGrafter"/>
</dbReference>
<keyword evidence="9 16" id="KW-0067">ATP-binding</keyword>
<keyword evidence="10 16" id="KW-0238">DNA-binding</keyword>
<dbReference type="GO" id="GO:0005634">
    <property type="term" value="C:nucleus"/>
    <property type="evidence" value="ECO:0007669"/>
    <property type="project" value="UniProtKB-SubCell"/>
</dbReference>
<dbReference type="Pfam" id="PF17207">
    <property type="entry name" value="MCM_OB"/>
    <property type="match status" value="1"/>
</dbReference>
<keyword evidence="8" id="KW-0347">Helicase</keyword>
<evidence type="ECO:0000256" key="10">
    <source>
        <dbReference type="ARBA" id="ARBA00023125"/>
    </source>
</evidence>
<dbReference type="SMART" id="SM00382">
    <property type="entry name" value="AAA"/>
    <property type="match status" value="1"/>
</dbReference>
<dbReference type="FunFam" id="3.40.50.300:FF:000671">
    <property type="entry name" value="DNA helicase MCM9 isoform X1"/>
    <property type="match status" value="1"/>
</dbReference>
<dbReference type="InterPro" id="IPR058768">
    <property type="entry name" value="MCM9_N"/>
</dbReference>
<evidence type="ECO:0000313" key="19">
    <source>
        <dbReference type="EMBL" id="KAK7591174.1"/>
    </source>
</evidence>
<evidence type="ECO:0000256" key="6">
    <source>
        <dbReference type="ARBA" id="ARBA00022763"/>
    </source>
</evidence>
<protein>
    <recommendedName>
        <fullName evidence="13">DNA helicase MCM9</fullName>
        <ecNumber evidence="3">3.6.4.12</ecNumber>
    </recommendedName>
    <alternativeName>
        <fullName evidence="14">Minichromosome maintenance 9</fullName>
    </alternativeName>
</protein>
<proteinExistence type="inferred from homology"/>
<evidence type="ECO:0000256" key="5">
    <source>
        <dbReference type="ARBA" id="ARBA00022741"/>
    </source>
</evidence>
<dbReference type="EMBL" id="JBBCAQ010000022">
    <property type="protein sequence ID" value="KAK7591174.1"/>
    <property type="molecule type" value="Genomic_DNA"/>
</dbReference>
<dbReference type="PRINTS" id="PR01657">
    <property type="entry name" value="MCMFAMILY"/>
</dbReference>
<evidence type="ECO:0000256" key="1">
    <source>
        <dbReference type="ARBA" id="ARBA00004123"/>
    </source>
</evidence>
<dbReference type="PROSITE" id="PS00847">
    <property type="entry name" value="MCM_1"/>
    <property type="match status" value="1"/>
</dbReference>
<feature type="compositionally biased region" description="Polar residues" evidence="17">
    <location>
        <begin position="926"/>
        <end position="957"/>
    </location>
</feature>
<evidence type="ECO:0000256" key="14">
    <source>
        <dbReference type="ARBA" id="ARBA00042301"/>
    </source>
</evidence>
<dbReference type="PANTHER" id="PTHR11630:SF48">
    <property type="entry name" value="DNA HELICASE MCM9"/>
    <property type="match status" value="1"/>
</dbReference>
<dbReference type="InterPro" id="IPR001208">
    <property type="entry name" value="MCM_dom"/>
</dbReference>
<dbReference type="InterPro" id="IPR003593">
    <property type="entry name" value="AAA+_ATPase"/>
</dbReference>
<evidence type="ECO:0000256" key="4">
    <source>
        <dbReference type="ARBA" id="ARBA00022705"/>
    </source>
</evidence>
<feature type="region of interest" description="Disordered" evidence="17">
    <location>
        <begin position="808"/>
        <end position="957"/>
    </location>
</feature>
<gene>
    <name evidence="19" type="ORF">V9T40_002787</name>
</gene>
<comment type="similarity">
    <text evidence="2 16">Belongs to the MCM family.</text>
</comment>
<dbReference type="GO" id="GO:0016787">
    <property type="term" value="F:hydrolase activity"/>
    <property type="evidence" value="ECO:0007669"/>
    <property type="project" value="UniProtKB-KW"/>
</dbReference>
<comment type="caution">
    <text evidence="19">The sequence shown here is derived from an EMBL/GenBank/DDBJ whole genome shotgun (WGS) entry which is preliminary data.</text>
</comment>
<dbReference type="AlphaFoldDB" id="A0AAN9TJ22"/>
<evidence type="ECO:0000259" key="18">
    <source>
        <dbReference type="PROSITE" id="PS50051"/>
    </source>
</evidence>
<dbReference type="GO" id="GO:0017116">
    <property type="term" value="F:single-stranded DNA helicase activity"/>
    <property type="evidence" value="ECO:0007669"/>
    <property type="project" value="TreeGrafter"/>
</dbReference>
<keyword evidence="7" id="KW-0378">Hydrolase</keyword>
<organism evidence="19 20">
    <name type="scientific">Parthenolecanium corni</name>
    <dbReference type="NCBI Taxonomy" id="536013"/>
    <lineage>
        <taxon>Eukaryota</taxon>
        <taxon>Metazoa</taxon>
        <taxon>Ecdysozoa</taxon>
        <taxon>Arthropoda</taxon>
        <taxon>Hexapoda</taxon>
        <taxon>Insecta</taxon>
        <taxon>Pterygota</taxon>
        <taxon>Neoptera</taxon>
        <taxon>Paraneoptera</taxon>
        <taxon>Hemiptera</taxon>
        <taxon>Sternorrhyncha</taxon>
        <taxon>Coccoidea</taxon>
        <taxon>Coccidae</taxon>
        <taxon>Parthenolecanium</taxon>
    </lineage>
</organism>
<keyword evidence="4" id="KW-0235">DNA replication</keyword>
<evidence type="ECO:0000256" key="15">
    <source>
        <dbReference type="ARBA" id="ARBA00047995"/>
    </source>
</evidence>
<feature type="domain" description="MCM C-terminal AAA(+) ATPase" evidence="18">
    <location>
        <begin position="294"/>
        <end position="498"/>
    </location>
</feature>
<dbReference type="GO" id="GO:0003697">
    <property type="term" value="F:single-stranded DNA binding"/>
    <property type="evidence" value="ECO:0007669"/>
    <property type="project" value="TreeGrafter"/>
</dbReference>
<keyword evidence="6" id="KW-0227">DNA damage</keyword>
<feature type="compositionally biased region" description="Basic residues" evidence="17">
    <location>
        <begin position="899"/>
        <end position="911"/>
    </location>
</feature>
<dbReference type="Pfam" id="PF26066">
    <property type="entry name" value="MCM9_N"/>
    <property type="match status" value="1"/>
</dbReference>
<keyword evidence="12" id="KW-0539">Nucleus</keyword>
<dbReference type="Pfam" id="PF00493">
    <property type="entry name" value="MCM"/>
    <property type="match status" value="1"/>
</dbReference>
<evidence type="ECO:0000313" key="20">
    <source>
        <dbReference type="Proteomes" id="UP001367676"/>
    </source>
</evidence>
<accession>A0AAN9TJ22</accession>
<dbReference type="InterPro" id="IPR033762">
    <property type="entry name" value="MCM_OB"/>
</dbReference>
<evidence type="ECO:0000256" key="8">
    <source>
        <dbReference type="ARBA" id="ARBA00022806"/>
    </source>
</evidence>
<evidence type="ECO:0000256" key="7">
    <source>
        <dbReference type="ARBA" id="ARBA00022801"/>
    </source>
</evidence>
<dbReference type="InterPro" id="IPR031327">
    <property type="entry name" value="MCM"/>
</dbReference>
<evidence type="ECO:0000256" key="3">
    <source>
        <dbReference type="ARBA" id="ARBA00012551"/>
    </source>
</evidence>
<dbReference type="SUPFAM" id="SSF50249">
    <property type="entry name" value="Nucleic acid-binding proteins"/>
    <property type="match status" value="1"/>
</dbReference>
<dbReference type="InterPro" id="IPR027417">
    <property type="entry name" value="P-loop_NTPase"/>
</dbReference>
<sequence length="1016" mass="112918">MFEEYFVENYQDALLDVMKNEEVEKHYGFEISFILLFERNHELGYGLLRNAVSLLTQLDYVLILAQRKILSTIEPNYEALDPKLVVKTNIHFRLTNMPSSPDMHHILIPRNREVGNLMTISGTITRITVPKMLEYRRKYSCSKCKKIFVVQAECETYYSLKTPTKCPNEMGCRGTNFTPMNTIDQGNYKDYQEIKIQEQVNKLNIGTVPQSLWATLEDDLVDSCKPGDDVTLCGILMRRWKNDSPGNKHDIELFFRVCHVIVYNDQKSYLSITNELVSQFESFWDEHKSDELAARDIIIASVCPQVYGLYLIKLAVAIILAGGVGKQQETGGCRLRGESHLLLVGDPGTAKSHIIRFAAKICSRSVHTTGIGSTSAGLTVTVVQEGGEWQLEAGALVLADGGICCIDEFNSIREHDRTAIHEAMEQQTISVAKAGVVCKLNTRCSIIAATNPKGHYDSDIPLSVNISVASPLLSRFDLVFILLDSKNPAWDEIVSRFILDGKDERTAVGQTSLWSVEKMQEYFSVVKTLNPTLTEEANTVLQRYYQAHRQANYGQMARTTVRLLESLIRLSEGHARLMLRQKVLVQDAIVAITLIESSILSTSFFGQIDTLHTTFPANPTAEYLEQAHTVLEKLQITGIKLQGQNEIQHNRVTSAIRTQPVARDSNENRNRGAIASSTAEKLSEILCNIRKTKEKTAFDAIVQGKFRQKMKRVIRARSVEGSSDSDDEFRPVAKQKREHNIIDDSDVEMKEIPLPTESDTAVNQADNSIQQAQDKVSVELEDDDDDDYYSLPLFGQFIKAKSEKLQPAFTADENGPSTTDREKPTVSDLQNSNKKNNARMQTSDSITARANRKAMSSQVAGPSHANVNSASRTESVLSISQAPSSVRATSNQTSDSRFTKNKTRSPPRNKKNISSSTMNKLKMFAITSTPVPETSSTNGMPSSSGNESRLQTATPETVKNGTARESVINTASENKSHSEISASRSAATPAFASGGFVGSFGLFTVDHDDLSILDDI</sequence>
<dbReference type="InterPro" id="IPR018525">
    <property type="entry name" value="MCM_CS"/>
</dbReference>
<evidence type="ECO:0000256" key="12">
    <source>
        <dbReference type="ARBA" id="ARBA00023242"/>
    </source>
</evidence>
<dbReference type="SUPFAM" id="SSF52540">
    <property type="entry name" value="P-loop containing nucleoside triphosphate hydrolases"/>
    <property type="match status" value="1"/>
</dbReference>
<dbReference type="GO" id="GO:0006260">
    <property type="term" value="P:DNA replication"/>
    <property type="evidence" value="ECO:0007669"/>
    <property type="project" value="InterPro"/>
</dbReference>
<keyword evidence="11" id="KW-0234">DNA repair</keyword>
<dbReference type="Proteomes" id="UP001367676">
    <property type="component" value="Unassembled WGS sequence"/>
</dbReference>
<dbReference type="Gene3D" id="2.20.28.10">
    <property type="match status" value="1"/>
</dbReference>
<evidence type="ECO:0000256" key="2">
    <source>
        <dbReference type="ARBA" id="ARBA00008010"/>
    </source>
</evidence>
<comment type="catalytic activity">
    <reaction evidence="15">
        <text>ATP + H2O = ADP + phosphate + H(+)</text>
        <dbReference type="Rhea" id="RHEA:13065"/>
        <dbReference type="ChEBI" id="CHEBI:15377"/>
        <dbReference type="ChEBI" id="CHEBI:15378"/>
        <dbReference type="ChEBI" id="CHEBI:30616"/>
        <dbReference type="ChEBI" id="CHEBI:43474"/>
        <dbReference type="ChEBI" id="CHEBI:456216"/>
        <dbReference type="EC" id="3.6.4.12"/>
    </reaction>
</comment>
<evidence type="ECO:0000256" key="16">
    <source>
        <dbReference type="RuleBase" id="RU004070"/>
    </source>
</evidence>
<dbReference type="GO" id="GO:0005524">
    <property type="term" value="F:ATP binding"/>
    <property type="evidence" value="ECO:0007669"/>
    <property type="project" value="UniProtKB-KW"/>
</dbReference>
<dbReference type="Gene3D" id="2.40.50.140">
    <property type="entry name" value="Nucleic acid-binding proteins"/>
    <property type="match status" value="1"/>
</dbReference>
<evidence type="ECO:0000256" key="9">
    <source>
        <dbReference type="ARBA" id="ARBA00022840"/>
    </source>
</evidence>
<evidence type="ECO:0000256" key="17">
    <source>
        <dbReference type="SAM" id="MobiDB-lite"/>
    </source>
</evidence>
<dbReference type="EC" id="3.6.4.12" evidence="3"/>